<dbReference type="OrthoDB" id="2427805at2759"/>
<name>A0A9P6QYR8_9FUNG</name>
<protein>
    <submittedName>
        <fullName evidence="2">Uncharacterized protein</fullName>
    </submittedName>
</protein>
<accession>A0A9P6QYR8</accession>
<dbReference type="EMBL" id="JAAAIP010001719">
    <property type="protein sequence ID" value="KAG0304346.1"/>
    <property type="molecule type" value="Genomic_DNA"/>
</dbReference>
<comment type="caution">
    <text evidence="2">The sequence shown here is derived from an EMBL/GenBank/DDBJ whole genome shotgun (WGS) entry which is preliminary data.</text>
</comment>
<dbReference type="Proteomes" id="UP000738325">
    <property type="component" value="Unassembled WGS sequence"/>
</dbReference>
<evidence type="ECO:0000256" key="1">
    <source>
        <dbReference type="SAM" id="MobiDB-lite"/>
    </source>
</evidence>
<keyword evidence="3" id="KW-1185">Reference proteome</keyword>
<evidence type="ECO:0000313" key="3">
    <source>
        <dbReference type="Proteomes" id="UP000738325"/>
    </source>
</evidence>
<gene>
    <name evidence="2" type="ORF">BGZ99_002419</name>
</gene>
<feature type="non-terminal residue" evidence="2">
    <location>
        <position position="1"/>
    </location>
</feature>
<proteinExistence type="predicted"/>
<feature type="non-terminal residue" evidence="2">
    <location>
        <position position="424"/>
    </location>
</feature>
<feature type="region of interest" description="Disordered" evidence="1">
    <location>
        <begin position="1"/>
        <end position="20"/>
    </location>
</feature>
<evidence type="ECO:0000313" key="2">
    <source>
        <dbReference type="EMBL" id="KAG0304346.1"/>
    </source>
</evidence>
<sequence length="424" mass="49254">PAAKTRESSELSEATKRRREERFKRMNPSHFWTLSTGTRVEEVLFKVNVTPSATIKSRSYTIDYECAFTKSLFTAVEWQEIGAYCVFDLPQLPPGTLKYIVNAKDTMVTGKPVRSVPLPSEDEDTCELLLDTFRSWEWPYKKSPSPFLVEDLSEAFWGRNSWPLLMKLIDMNNIFMIDGEKAGLESSRRKNRGRQWEANKPLSRKKSGRKLDLITRDAVEKKDWLIVERMKSWDEQSVKFLRETSCDLFRETRTILTDRVQDAHNRTFRGAARLFGIYTGDRGFKTFEMKLAPGDSYVVLYKDYPTYELPSALGNMHQHVQGMTVMKATIAAYLEPQQEQEQEEEEDLSWMYGNQHNDLDAETTLASSPLQRRDETNICLQSDELVLDTAEQTWEDDDRELRIDLPPILKSTEDEELKSTWSMN</sequence>
<reference evidence="2" key="1">
    <citation type="journal article" date="2020" name="Fungal Divers.">
        <title>Resolving the Mortierellaceae phylogeny through synthesis of multi-gene phylogenetics and phylogenomics.</title>
        <authorList>
            <person name="Vandepol N."/>
            <person name="Liber J."/>
            <person name="Desiro A."/>
            <person name="Na H."/>
            <person name="Kennedy M."/>
            <person name="Barry K."/>
            <person name="Grigoriev I.V."/>
            <person name="Miller A.N."/>
            <person name="O'Donnell K."/>
            <person name="Stajich J.E."/>
            <person name="Bonito G."/>
        </authorList>
    </citation>
    <scope>NUCLEOTIDE SEQUENCE</scope>
    <source>
        <strain evidence="2">REB-010B</strain>
    </source>
</reference>
<organism evidence="2 3">
    <name type="scientific">Dissophora globulifera</name>
    <dbReference type="NCBI Taxonomy" id="979702"/>
    <lineage>
        <taxon>Eukaryota</taxon>
        <taxon>Fungi</taxon>
        <taxon>Fungi incertae sedis</taxon>
        <taxon>Mucoromycota</taxon>
        <taxon>Mortierellomycotina</taxon>
        <taxon>Mortierellomycetes</taxon>
        <taxon>Mortierellales</taxon>
        <taxon>Mortierellaceae</taxon>
        <taxon>Dissophora</taxon>
    </lineage>
</organism>
<dbReference type="AlphaFoldDB" id="A0A9P6QYR8"/>